<evidence type="ECO:0000313" key="2">
    <source>
        <dbReference type="EMBL" id="MFC4016129.1"/>
    </source>
</evidence>
<dbReference type="InterPro" id="IPR025296">
    <property type="entry name" value="DUF4158"/>
</dbReference>
<comment type="caution">
    <text evidence="2">The sequence shown here is derived from an EMBL/GenBank/DDBJ whole genome shotgun (WGS) entry which is preliminary data.</text>
</comment>
<sequence length="90" mass="9261">MITAATFVPVSSGTSGRGGALVREDVLQGAVGAVALVPEISSDELIRYFTPTAADVAFVDPGKGRGPVDRLGMLLQLALCPCAEISRSSR</sequence>
<evidence type="ECO:0000259" key="1">
    <source>
        <dbReference type="Pfam" id="PF13700"/>
    </source>
</evidence>
<dbReference type="RefSeq" id="WP_379535928.1">
    <property type="nucleotide sequence ID" value="NZ_JBHSBI010000057.1"/>
</dbReference>
<feature type="domain" description="DUF4158" evidence="1">
    <location>
        <begin position="37"/>
        <end position="79"/>
    </location>
</feature>
<reference evidence="3" key="1">
    <citation type="journal article" date="2019" name="Int. J. Syst. Evol. Microbiol.">
        <title>The Global Catalogue of Microorganisms (GCM) 10K type strain sequencing project: providing services to taxonomists for standard genome sequencing and annotation.</title>
        <authorList>
            <consortium name="The Broad Institute Genomics Platform"/>
            <consortium name="The Broad Institute Genome Sequencing Center for Infectious Disease"/>
            <person name="Wu L."/>
            <person name="Ma J."/>
        </authorList>
    </citation>
    <scope>NUCLEOTIDE SEQUENCE [LARGE SCALE GENOMIC DNA]</scope>
    <source>
        <strain evidence="3">TBRC 1276</strain>
    </source>
</reference>
<evidence type="ECO:0000313" key="3">
    <source>
        <dbReference type="Proteomes" id="UP001595851"/>
    </source>
</evidence>
<accession>A0ABV8GT41</accession>
<protein>
    <submittedName>
        <fullName evidence="2">DUF4158 domain-containing protein</fullName>
    </submittedName>
</protein>
<name>A0ABV8GT41_9ACTN</name>
<gene>
    <name evidence="2" type="ORF">ACFOY2_53585</name>
</gene>
<keyword evidence="3" id="KW-1185">Reference proteome</keyword>
<dbReference type="Proteomes" id="UP001595851">
    <property type="component" value="Unassembled WGS sequence"/>
</dbReference>
<dbReference type="EMBL" id="JBHSBI010000057">
    <property type="protein sequence ID" value="MFC4016129.1"/>
    <property type="molecule type" value="Genomic_DNA"/>
</dbReference>
<proteinExistence type="predicted"/>
<organism evidence="2 3">
    <name type="scientific">Nonomuraea purpurea</name>
    <dbReference type="NCBI Taxonomy" id="1849276"/>
    <lineage>
        <taxon>Bacteria</taxon>
        <taxon>Bacillati</taxon>
        <taxon>Actinomycetota</taxon>
        <taxon>Actinomycetes</taxon>
        <taxon>Streptosporangiales</taxon>
        <taxon>Streptosporangiaceae</taxon>
        <taxon>Nonomuraea</taxon>
    </lineage>
</organism>
<dbReference type="Pfam" id="PF13700">
    <property type="entry name" value="DUF4158"/>
    <property type="match status" value="1"/>
</dbReference>